<keyword evidence="8" id="KW-0057">Aromatic amino acid biosynthesis</keyword>
<dbReference type="RefSeq" id="WP_066593785.1">
    <property type="nucleotide sequence ID" value="NZ_CAJTBZ010000005.1"/>
</dbReference>
<dbReference type="PIRSF" id="PIRSF001399">
    <property type="entry name" value="DHquinase_II"/>
    <property type="match status" value="1"/>
</dbReference>
<dbReference type="Proteomes" id="UP000214610">
    <property type="component" value="Unassembled WGS sequence"/>
</dbReference>
<dbReference type="InterPro" id="IPR036441">
    <property type="entry name" value="DHquinase_II_sf"/>
</dbReference>
<feature type="site" description="Transition state stabilizer" evidence="8 11">
    <location>
        <position position="18"/>
    </location>
</feature>
<keyword evidence="8" id="KW-0028">Amino-acid biosynthesis</keyword>
<dbReference type="GO" id="GO:0003855">
    <property type="term" value="F:3-dehydroquinate dehydratase activity"/>
    <property type="evidence" value="ECO:0007669"/>
    <property type="project" value="UniProtKB-UniRule"/>
</dbReference>
<comment type="subunit">
    <text evidence="5 8">Homododecamer.</text>
</comment>
<comment type="similarity">
    <text evidence="4 8">Belongs to the type-II 3-dehydroquinase family.</text>
</comment>
<dbReference type="InterPro" id="IPR001874">
    <property type="entry name" value="DHquinase_II"/>
</dbReference>
<dbReference type="NCBIfam" id="TIGR01088">
    <property type="entry name" value="aroQ"/>
    <property type="match status" value="1"/>
</dbReference>
<keyword evidence="13" id="KW-1185">Reference proteome</keyword>
<dbReference type="CDD" id="cd00466">
    <property type="entry name" value="DHQase_II"/>
    <property type="match status" value="1"/>
</dbReference>
<dbReference type="Pfam" id="PF01220">
    <property type="entry name" value="DHquinase_II"/>
    <property type="match status" value="1"/>
</dbReference>
<dbReference type="AlphaFoldDB" id="A0A227KRM2"/>
<protein>
    <recommendedName>
        <fullName evidence="6 8">3-dehydroquinate dehydratase</fullName>
        <shortName evidence="8">3-dehydroquinase</shortName>
        <ecNumber evidence="6 8">4.2.1.10</ecNumber>
    </recommendedName>
    <alternativeName>
        <fullName evidence="8">Type II DHQase</fullName>
    </alternativeName>
</protein>
<feature type="active site" description="Proton acceptor" evidence="8 9">
    <location>
        <position position="23"/>
    </location>
</feature>
<comment type="pathway">
    <text evidence="3 8">Metabolic intermediate biosynthesis; chorismate biosynthesis; chorismate from D-erythrose 4-phosphate and phosphoenolpyruvate: step 3/7.</text>
</comment>
<evidence type="ECO:0000256" key="9">
    <source>
        <dbReference type="PIRSR" id="PIRSR001399-1"/>
    </source>
</evidence>
<reference evidence="13" key="1">
    <citation type="submission" date="2017-05" db="EMBL/GenBank/DDBJ databases">
        <title>Improved OligoMM genomes.</title>
        <authorList>
            <person name="Garzetti D."/>
        </authorList>
    </citation>
    <scope>NUCLEOTIDE SEQUENCE [LARGE SCALE GENOMIC DNA]</scope>
    <source>
        <strain evidence="13">YL45</strain>
    </source>
</reference>
<feature type="binding site" evidence="8 10">
    <location>
        <position position="75"/>
    </location>
    <ligand>
        <name>substrate</name>
    </ligand>
</feature>
<dbReference type="PROSITE" id="PS01029">
    <property type="entry name" value="DEHYDROQUINASE_II"/>
    <property type="match status" value="1"/>
</dbReference>
<comment type="caution">
    <text evidence="12">The sequence shown here is derived from an EMBL/GenBank/DDBJ whole genome shotgun (WGS) entry which is preliminary data.</text>
</comment>
<dbReference type="SUPFAM" id="SSF52304">
    <property type="entry name" value="Type II 3-dehydroquinate dehydratase"/>
    <property type="match status" value="1"/>
</dbReference>
<evidence type="ECO:0000256" key="4">
    <source>
        <dbReference type="ARBA" id="ARBA00011037"/>
    </source>
</evidence>
<dbReference type="HAMAP" id="MF_00169">
    <property type="entry name" value="AroQ"/>
    <property type="match status" value="1"/>
</dbReference>
<gene>
    <name evidence="8" type="primary">aroQ</name>
    <name evidence="12" type="ORF">ADH67_04600</name>
</gene>
<feature type="active site" description="Proton donor" evidence="8 9">
    <location>
        <position position="101"/>
    </location>
</feature>
<dbReference type="EMBL" id="NHMP01000002">
    <property type="protein sequence ID" value="OXE50275.1"/>
    <property type="molecule type" value="Genomic_DNA"/>
</dbReference>
<feature type="binding site" evidence="8 10">
    <location>
        <position position="112"/>
    </location>
    <ligand>
        <name>substrate</name>
    </ligand>
</feature>
<dbReference type="GO" id="GO:0009073">
    <property type="term" value="P:aromatic amino acid family biosynthetic process"/>
    <property type="evidence" value="ECO:0007669"/>
    <property type="project" value="UniProtKB-KW"/>
</dbReference>
<feature type="binding site" evidence="8 10">
    <location>
        <position position="81"/>
    </location>
    <ligand>
        <name>substrate</name>
    </ligand>
</feature>
<evidence type="ECO:0000313" key="12">
    <source>
        <dbReference type="EMBL" id="OXE50275.1"/>
    </source>
</evidence>
<dbReference type="UniPathway" id="UPA00053">
    <property type="reaction ID" value="UER00086"/>
</dbReference>
<evidence type="ECO:0000256" key="8">
    <source>
        <dbReference type="HAMAP-Rule" id="MF_00169"/>
    </source>
</evidence>
<keyword evidence="7 8" id="KW-0456">Lyase</keyword>
<feature type="binding site" evidence="8 10">
    <location>
        <begin position="102"/>
        <end position="103"/>
    </location>
    <ligand>
        <name>substrate</name>
    </ligand>
</feature>
<dbReference type="GO" id="GO:0019631">
    <property type="term" value="P:quinate catabolic process"/>
    <property type="evidence" value="ECO:0007669"/>
    <property type="project" value="TreeGrafter"/>
</dbReference>
<organism evidence="12 13">
    <name type="scientific">Turicimonas muris</name>
    <dbReference type="NCBI Taxonomy" id="1796652"/>
    <lineage>
        <taxon>Bacteria</taxon>
        <taxon>Pseudomonadati</taxon>
        <taxon>Pseudomonadota</taxon>
        <taxon>Betaproteobacteria</taxon>
        <taxon>Burkholderiales</taxon>
        <taxon>Sutterellaceae</taxon>
        <taxon>Turicimonas</taxon>
    </lineage>
</organism>
<comment type="function">
    <text evidence="2 8">Catalyzes a trans-dehydration via an enolate intermediate.</text>
</comment>
<dbReference type="Gene3D" id="3.40.50.9100">
    <property type="entry name" value="Dehydroquinase, class II"/>
    <property type="match status" value="1"/>
</dbReference>
<evidence type="ECO:0000256" key="11">
    <source>
        <dbReference type="PIRSR" id="PIRSR001399-3"/>
    </source>
</evidence>
<comment type="catalytic activity">
    <reaction evidence="1 8">
        <text>3-dehydroquinate = 3-dehydroshikimate + H2O</text>
        <dbReference type="Rhea" id="RHEA:21096"/>
        <dbReference type="ChEBI" id="CHEBI:15377"/>
        <dbReference type="ChEBI" id="CHEBI:16630"/>
        <dbReference type="ChEBI" id="CHEBI:32364"/>
        <dbReference type="EC" id="4.2.1.10"/>
    </reaction>
</comment>
<dbReference type="NCBIfam" id="NF003807">
    <property type="entry name" value="PRK05395.1-4"/>
    <property type="match status" value="1"/>
</dbReference>
<dbReference type="NCBIfam" id="NF003804">
    <property type="entry name" value="PRK05395.1-1"/>
    <property type="match status" value="1"/>
</dbReference>
<dbReference type="NCBIfam" id="NF003805">
    <property type="entry name" value="PRK05395.1-2"/>
    <property type="match status" value="1"/>
</dbReference>
<proteinExistence type="inferred from homology"/>
<evidence type="ECO:0000256" key="6">
    <source>
        <dbReference type="ARBA" id="ARBA00012060"/>
    </source>
</evidence>
<evidence type="ECO:0000256" key="1">
    <source>
        <dbReference type="ARBA" id="ARBA00001864"/>
    </source>
</evidence>
<evidence type="ECO:0000256" key="7">
    <source>
        <dbReference type="ARBA" id="ARBA00023239"/>
    </source>
</evidence>
<dbReference type="GO" id="GO:0008652">
    <property type="term" value="P:amino acid biosynthetic process"/>
    <property type="evidence" value="ECO:0007669"/>
    <property type="project" value="UniProtKB-KW"/>
</dbReference>
<evidence type="ECO:0000256" key="10">
    <source>
        <dbReference type="PIRSR" id="PIRSR001399-2"/>
    </source>
</evidence>
<evidence type="ECO:0000256" key="2">
    <source>
        <dbReference type="ARBA" id="ARBA00003924"/>
    </source>
</evidence>
<feature type="binding site" evidence="8 10">
    <location>
        <position position="88"/>
    </location>
    <ligand>
        <name>substrate</name>
    </ligand>
</feature>
<evidence type="ECO:0000256" key="5">
    <source>
        <dbReference type="ARBA" id="ARBA00011193"/>
    </source>
</evidence>
<dbReference type="InterPro" id="IPR018509">
    <property type="entry name" value="DHquinase_II_CS"/>
</dbReference>
<name>A0A227KRM2_9BURK</name>
<evidence type="ECO:0000256" key="3">
    <source>
        <dbReference type="ARBA" id="ARBA00004902"/>
    </source>
</evidence>
<dbReference type="PANTHER" id="PTHR21272">
    <property type="entry name" value="CATABOLIC 3-DEHYDROQUINASE"/>
    <property type="match status" value="1"/>
</dbReference>
<dbReference type="NCBIfam" id="NF003806">
    <property type="entry name" value="PRK05395.1-3"/>
    <property type="match status" value="1"/>
</dbReference>
<dbReference type="GeneID" id="78361881"/>
<dbReference type="EC" id="4.2.1.10" evidence="6 8"/>
<accession>A0A227KRM2</accession>
<sequence>MNKILLLNGPNLNLLGRREPEKYGSVTLEQIENELSQKCASYGVELICYQSNHEGDLVDKIHQAAREEVDAVIINPGAYTHTSIAIRDAFLSVNIPFIEVHLTNIFAREPFRHHSYLSDIARGCIIGLGYKGYLLAAEYLINSN</sequence>
<dbReference type="PANTHER" id="PTHR21272:SF3">
    <property type="entry name" value="CATABOLIC 3-DEHYDROQUINASE"/>
    <property type="match status" value="1"/>
</dbReference>
<dbReference type="GO" id="GO:0009423">
    <property type="term" value="P:chorismate biosynthetic process"/>
    <property type="evidence" value="ECO:0007669"/>
    <property type="project" value="UniProtKB-UniRule"/>
</dbReference>
<evidence type="ECO:0000313" key="13">
    <source>
        <dbReference type="Proteomes" id="UP000214610"/>
    </source>
</evidence>